<organism evidence="1 2">
    <name type="scientific">Diploptera punctata</name>
    <name type="common">Pacific beetle cockroach</name>
    <dbReference type="NCBI Taxonomy" id="6984"/>
    <lineage>
        <taxon>Eukaryota</taxon>
        <taxon>Metazoa</taxon>
        <taxon>Ecdysozoa</taxon>
        <taxon>Arthropoda</taxon>
        <taxon>Hexapoda</taxon>
        <taxon>Insecta</taxon>
        <taxon>Pterygota</taxon>
        <taxon>Neoptera</taxon>
        <taxon>Polyneoptera</taxon>
        <taxon>Dictyoptera</taxon>
        <taxon>Blattodea</taxon>
        <taxon>Blaberoidea</taxon>
        <taxon>Blaberidae</taxon>
        <taxon>Diplopterinae</taxon>
        <taxon>Diploptera</taxon>
    </lineage>
</organism>
<reference evidence="1" key="1">
    <citation type="journal article" date="2023" name="IScience">
        <title>Live-bearing cockroach genome reveals convergent evolutionary mechanisms linked to viviparity in insects and beyond.</title>
        <authorList>
            <person name="Fouks B."/>
            <person name="Harrison M.C."/>
            <person name="Mikhailova A.A."/>
            <person name="Marchal E."/>
            <person name="English S."/>
            <person name="Carruthers M."/>
            <person name="Jennings E.C."/>
            <person name="Chiamaka E.L."/>
            <person name="Frigard R.A."/>
            <person name="Pippel M."/>
            <person name="Attardo G.M."/>
            <person name="Benoit J.B."/>
            <person name="Bornberg-Bauer E."/>
            <person name="Tobe S.S."/>
        </authorList>
    </citation>
    <scope>NUCLEOTIDE SEQUENCE</scope>
    <source>
        <strain evidence="1">Stay&amp;Tobe</strain>
    </source>
</reference>
<evidence type="ECO:0000313" key="2">
    <source>
        <dbReference type="Proteomes" id="UP001233999"/>
    </source>
</evidence>
<proteinExistence type="predicted"/>
<dbReference type="Proteomes" id="UP001233999">
    <property type="component" value="Unassembled WGS sequence"/>
</dbReference>
<protein>
    <submittedName>
        <fullName evidence="1">Uncharacterized protein</fullName>
    </submittedName>
</protein>
<accession>A0AAD7ZS60</accession>
<dbReference type="EMBL" id="JASPKZ010007257">
    <property type="protein sequence ID" value="KAJ9585622.1"/>
    <property type="molecule type" value="Genomic_DNA"/>
</dbReference>
<sequence length="55" mass="6471">YSIKIPNVLTKYRPISLICLDNKQHQRMEVPSYQKLSSSFNRITVEIKIYVSVLD</sequence>
<comment type="caution">
    <text evidence="1">The sequence shown here is derived from an EMBL/GenBank/DDBJ whole genome shotgun (WGS) entry which is preliminary data.</text>
</comment>
<gene>
    <name evidence="1" type="ORF">L9F63_002592</name>
</gene>
<dbReference type="AlphaFoldDB" id="A0AAD7ZS60"/>
<name>A0AAD7ZS60_DIPPU</name>
<feature type="non-terminal residue" evidence="1">
    <location>
        <position position="55"/>
    </location>
</feature>
<keyword evidence="2" id="KW-1185">Reference proteome</keyword>
<evidence type="ECO:0000313" key="1">
    <source>
        <dbReference type="EMBL" id="KAJ9585622.1"/>
    </source>
</evidence>
<reference evidence="1" key="2">
    <citation type="submission" date="2023-05" db="EMBL/GenBank/DDBJ databases">
        <authorList>
            <person name="Fouks B."/>
        </authorList>
    </citation>
    <scope>NUCLEOTIDE SEQUENCE</scope>
    <source>
        <strain evidence="1">Stay&amp;Tobe</strain>
        <tissue evidence="1">Testes</tissue>
    </source>
</reference>
<feature type="non-terminal residue" evidence="1">
    <location>
        <position position="1"/>
    </location>
</feature>